<dbReference type="PANTHER" id="PTHR28457:SF1">
    <property type="entry name" value="CILIA- AND FLAGELLA-ASSOCIATED PROTEIN 119"/>
    <property type="match status" value="1"/>
</dbReference>
<feature type="compositionally biased region" description="Acidic residues" evidence="1">
    <location>
        <begin position="190"/>
        <end position="207"/>
    </location>
</feature>
<organism evidence="2 3">
    <name type="scientific">Coilia grayii</name>
    <name type="common">Gray's grenadier anchovy</name>
    <dbReference type="NCBI Taxonomy" id="363190"/>
    <lineage>
        <taxon>Eukaryota</taxon>
        <taxon>Metazoa</taxon>
        <taxon>Chordata</taxon>
        <taxon>Craniata</taxon>
        <taxon>Vertebrata</taxon>
        <taxon>Euteleostomi</taxon>
        <taxon>Actinopterygii</taxon>
        <taxon>Neopterygii</taxon>
        <taxon>Teleostei</taxon>
        <taxon>Clupei</taxon>
        <taxon>Clupeiformes</taxon>
        <taxon>Clupeoidei</taxon>
        <taxon>Engraulidae</taxon>
        <taxon>Coilinae</taxon>
        <taxon>Coilia</taxon>
    </lineage>
</organism>
<feature type="compositionally biased region" description="Polar residues" evidence="1">
    <location>
        <begin position="236"/>
        <end position="246"/>
    </location>
</feature>
<evidence type="ECO:0000313" key="2">
    <source>
        <dbReference type="EMBL" id="KAL2078135.1"/>
    </source>
</evidence>
<proteinExistence type="predicted"/>
<dbReference type="AlphaFoldDB" id="A0ABD1IVV9"/>
<evidence type="ECO:0008006" key="4">
    <source>
        <dbReference type="Google" id="ProtNLM"/>
    </source>
</evidence>
<dbReference type="EMBL" id="JBHFQA010000023">
    <property type="protein sequence ID" value="KAL2078135.1"/>
    <property type="molecule type" value="Genomic_DNA"/>
</dbReference>
<name>A0ABD1IVV9_9TELE</name>
<comment type="caution">
    <text evidence="2">The sequence shown here is derived from an EMBL/GenBank/DDBJ whole genome shotgun (WGS) entry which is preliminary data.</text>
</comment>
<dbReference type="Proteomes" id="UP001591681">
    <property type="component" value="Unassembled WGS sequence"/>
</dbReference>
<sequence>MPPQTDNNQCCVCILCAITRLSPLQLRADATFQDIEEINKATSTEELEKVLSSVFRIAPSDPKQRVLLELYVNTVLFCRANKLNREQTSTLLSIFKRVHQANIDTPLNNADQCFNYCSELLLCHSVRRPPFSIGLYNLNQMTDILKYFTNTYMRHYALYKYIFTPQMFLDLTLTYSGTTGDIEPEKTESPAEENQEEVEHDSDGENDEKEKENGTDDKNKMPTDTACKQPVDSDCQPASSQLTVDLNTEPVLEKAGSAKREGLQSLVQQEVRREMQRLSGQLEQRLQESTKQLNTMLSSLETNQTPK</sequence>
<feature type="compositionally biased region" description="Basic and acidic residues" evidence="1">
    <location>
        <begin position="208"/>
        <end position="221"/>
    </location>
</feature>
<reference evidence="2 3" key="1">
    <citation type="submission" date="2024-09" db="EMBL/GenBank/DDBJ databases">
        <title>A chromosome-level genome assembly of Gray's grenadier anchovy, Coilia grayii.</title>
        <authorList>
            <person name="Fu Z."/>
        </authorList>
    </citation>
    <scope>NUCLEOTIDE SEQUENCE [LARGE SCALE GENOMIC DNA]</scope>
    <source>
        <strain evidence="2">G4</strain>
        <tissue evidence="2">Muscle</tissue>
    </source>
</reference>
<keyword evidence="3" id="KW-1185">Reference proteome</keyword>
<accession>A0ABD1IVV9</accession>
<protein>
    <recommendedName>
        <fullName evidence="4">Coiled-coil domain-containing protein 189</fullName>
    </recommendedName>
</protein>
<evidence type="ECO:0000256" key="1">
    <source>
        <dbReference type="SAM" id="MobiDB-lite"/>
    </source>
</evidence>
<dbReference type="InterPro" id="IPR032727">
    <property type="entry name" value="CLAMP"/>
</dbReference>
<dbReference type="Pfam" id="PF14769">
    <property type="entry name" value="CLAMP"/>
    <property type="match status" value="1"/>
</dbReference>
<evidence type="ECO:0000313" key="3">
    <source>
        <dbReference type="Proteomes" id="UP001591681"/>
    </source>
</evidence>
<feature type="region of interest" description="Disordered" evidence="1">
    <location>
        <begin position="180"/>
        <end position="248"/>
    </location>
</feature>
<gene>
    <name evidence="2" type="ORF">ACEWY4_025820</name>
</gene>
<dbReference type="PANTHER" id="PTHR28457">
    <property type="entry name" value="COILED-COIL DOMAIN-CONTAINING PROTEIN 189"/>
    <property type="match status" value="1"/>
</dbReference>